<accession>A0A147I638</accession>
<reference evidence="3 4" key="1">
    <citation type="journal article" date="2016" name="Front. Microbiol.">
        <title>Genomic Resource of Rice Seed Associated Bacteria.</title>
        <authorList>
            <person name="Midha S."/>
            <person name="Bansal K."/>
            <person name="Sharma S."/>
            <person name="Kumar N."/>
            <person name="Patil P.P."/>
            <person name="Chaudhry V."/>
            <person name="Patil P.B."/>
        </authorList>
    </citation>
    <scope>NUCLEOTIDE SEQUENCE [LARGE SCALE GENOMIC DNA]</scope>
    <source>
        <strain evidence="3 4">NS319</strain>
    </source>
</reference>
<dbReference type="InterPro" id="IPR052350">
    <property type="entry name" value="Metallo-dep_Lactonases"/>
</dbReference>
<evidence type="ECO:0000256" key="1">
    <source>
        <dbReference type="ARBA" id="ARBA00038310"/>
    </source>
</evidence>
<proteinExistence type="inferred from homology"/>
<sequence length="299" mass="32951">MDDGVSAARPPFVDAHFHLWDHGVLRYPWLDAAENAAIAPDYRIADYRAELSAWNLVGAVHVDAGADPSQGADETVWLHRVAQNDGLPSGIVARVELNHPAVEPQLAWQAGHPRVKGIRHLINWHPTDPSRRAYDTDLTRDPTWRAGYALLGRYGLSYDFHGFPPQLAGLAEIAARHPEVPVILNHLALPIMADGLEEWRAGLIAFAAMPHAAIKLSGAGFIGPRFDPAGFADIVAEVIDRFGTDRVMVATNFPTDRLAADLDRTLGAYEALLTGFSDEERRDLWGRNANRIYRLGLNL</sequence>
<dbReference type="InterPro" id="IPR032466">
    <property type="entry name" value="Metal_Hydrolase"/>
</dbReference>
<dbReference type="InterPro" id="IPR006680">
    <property type="entry name" value="Amidohydro-rel"/>
</dbReference>
<dbReference type="EMBL" id="LDTD01000012">
    <property type="protein sequence ID" value="KTT74232.1"/>
    <property type="molecule type" value="Genomic_DNA"/>
</dbReference>
<dbReference type="GO" id="GO:0016787">
    <property type="term" value="F:hydrolase activity"/>
    <property type="evidence" value="ECO:0007669"/>
    <property type="project" value="UniProtKB-KW"/>
</dbReference>
<dbReference type="Pfam" id="PF04909">
    <property type="entry name" value="Amidohydro_2"/>
    <property type="match status" value="1"/>
</dbReference>
<comment type="similarity">
    <text evidence="1">Belongs to the metallo-dependent hydrolases superfamily.</text>
</comment>
<protein>
    <submittedName>
        <fullName evidence="3">Amidohydrolase</fullName>
    </submittedName>
</protein>
<organism evidence="3 4">
    <name type="scientific">Sphingomonas sanguinis</name>
    <dbReference type="NCBI Taxonomy" id="33051"/>
    <lineage>
        <taxon>Bacteria</taxon>
        <taxon>Pseudomonadati</taxon>
        <taxon>Pseudomonadota</taxon>
        <taxon>Alphaproteobacteria</taxon>
        <taxon>Sphingomonadales</taxon>
        <taxon>Sphingomonadaceae</taxon>
        <taxon>Sphingomonas</taxon>
    </lineage>
</organism>
<dbReference type="SUPFAM" id="SSF51556">
    <property type="entry name" value="Metallo-dependent hydrolases"/>
    <property type="match status" value="1"/>
</dbReference>
<evidence type="ECO:0000313" key="4">
    <source>
        <dbReference type="Proteomes" id="UP000072867"/>
    </source>
</evidence>
<dbReference type="PANTHER" id="PTHR43569">
    <property type="entry name" value="AMIDOHYDROLASE"/>
    <property type="match status" value="1"/>
</dbReference>
<comment type="caution">
    <text evidence="3">The sequence shown here is derived from an EMBL/GenBank/DDBJ whole genome shotgun (WGS) entry which is preliminary data.</text>
</comment>
<dbReference type="PANTHER" id="PTHR43569:SF1">
    <property type="entry name" value="BLL3371 PROTEIN"/>
    <property type="match status" value="1"/>
</dbReference>
<keyword evidence="3" id="KW-0378">Hydrolase</keyword>
<evidence type="ECO:0000313" key="3">
    <source>
        <dbReference type="EMBL" id="KTT74232.1"/>
    </source>
</evidence>
<dbReference type="AlphaFoldDB" id="A0A147I638"/>
<dbReference type="PATRIC" id="fig|33051.3.peg.446"/>
<dbReference type="Gene3D" id="3.20.20.140">
    <property type="entry name" value="Metal-dependent hydrolases"/>
    <property type="match status" value="1"/>
</dbReference>
<feature type="domain" description="Amidohydrolase-related" evidence="2">
    <location>
        <begin position="13"/>
        <end position="295"/>
    </location>
</feature>
<gene>
    <name evidence="3" type="ORF">NS319_02335</name>
</gene>
<dbReference type="Proteomes" id="UP000072867">
    <property type="component" value="Unassembled WGS sequence"/>
</dbReference>
<name>A0A147I638_9SPHN</name>
<dbReference type="STRING" id="33051.SB4_08955"/>
<evidence type="ECO:0000259" key="2">
    <source>
        <dbReference type="Pfam" id="PF04909"/>
    </source>
</evidence>